<feature type="region of interest" description="Disordered" evidence="1">
    <location>
        <begin position="34"/>
        <end position="132"/>
    </location>
</feature>
<name>A0A1J1HS98_9DIPT</name>
<protein>
    <submittedName>
        <fullName evidence="2">CLUMA_CG004574, isoform A</fullName>
    </submittedName>
</protein>
<feature type="compositionally biased region" description="Low complexity" evidence="1">
    <location>
        <begin position="34"/>
        <end position="95"/>
    </location>
</feature>
<evidence type="ECO:0000313" key="3">
    <source>
        <dbReference type="Proteomes" id="UP000183832"/>
    </source>
</evidence>
<organism evidence="2 3">
    <name type="scientific">Clunio marinus</name>
    <dbReference type="NCBI Taxonomy" id="568069"/>
    <lineage>
        <taxon>Eukaryota</taxon>
        <taxon>Metazoa</taxon>
        <taxon>Ecdysozoa</taxon>
        <taxon>Arthropoda</taxon>
        <taxon>Hexapoda</taxon>
        <taxon>Insecta</taxon>
        <taxon>Pterygota</taxon>
        <taxon>Neoptera</taxon>
        <taxon>Endopterygota</taxon>
        <taxon>Diptera</taxon>
        <taxon>Nematocera</taxon>
        <taxon>Chironomoidea</taxon>
        <taxon>Chironomidae</taxon>
        <taxon>Clunio</taxon>
    </lineage>
</organism>
<proteinExistence type="predicted"/>
<accession>A0A1J1HS98</accession>
<keyword evidence="3" id="KW-1185">Reference proteome</keyword>
<dbReference type="AlphaFoldDB" id="A0A1J1HS98"/>
<reference evidence="2 3" key="1">
    <citation type="submission" date="2015-04" db="EMBL/GenBank/DDBJ databases">
        <authorList>
            <person name="Syromyatnikov M.Y."/>
            <person name="Popov V.N."/>
        </authorList>
    </citation>
    <scope>NUCLEOTIDE SEQUENCE [LARGE SCALE GENOMIC DNA]</scope>
</reference>
<dbReference type="EMBL" id="CVRI01000020">
    <property type="protein sequence ID" value="CRK90885.1"/>
    <property type="molecule type" value="Genomic_DNA"/>
</dbReference>
<evidence type="ECO:0000313" key="2">
    <source>
        <dbReference type="EMBL" id="CRK90885.1"/>
    </source>
</evidence>
<feature type="compositionally biased region" description="Polar residues" evidence="1">
    <location>
        <begin position="96"/>
        <end position="120"/>
    </location>
</feature>
<gene>
    <name evidence="2" type="ORF">CLUMA_CG004574</name>
</gene>
<dbReference type="PROSITE" id="PS51257">
    <property type="entry name" value="PROKAR_LIPOPROTEIN"/>
    <property type="match status" value="1"/>
</dbReference>
<dbReference type="Proteomes" id="UP000183832">
    <property type="component" value="Unassembled WGS sequence"/>
</dbReference>
<sequence>MRKLRIKSLLLTLGFAACISAVTVTLLIVIGRPESSPQTTDSSVSSSTEETFTSDDSTLPDASTGTTDSSVSSSTEDTLTSDDSTLDTSTGNGSTQTTDSSVSTEETITSDDPTLDTSTVRIPPTAPPITDDPEFWDYYAYQN</sequence>
<evidence type="ECO:0000256" key="1">
    <source>
        <dbReference type="SAM" id="MobiDB-lite"/>
    </source>
</evidence>